<evidence type="ECO:0000313" key="1">
    <source>
        <dbReference type="EMBL" id="EDP32153.1"/>
    </source>
</evidence>
<proteinExistence type="predicted"/>
<dbReference type="Pfam" id="PF05380">
    <property type="entry name" value="Peptidase_A17"/>
    <property type="match status" value="1"/>
</dbReference>
<reference evidence="1" key="1">
    <citation type="journal article" date="2007" name="Science">
        <title>Draft genome of the filarial nematode parasite Brugia malayi.</title>
        <authorList>
            <person name="Ghedin E."/>
            <person name="Wang S."/>
            <person name="Spiro D."/>
            <person name="Caler E."/>
            <person name="Zhao Q."/>
            <person name="Crabtree J."/>
            <person name="Allen J.E."/>
            <person name="Delcher A.L."/>
            <person name="Guiliano D.B."/>
            <person name="Miranda-Saavedra D."/>
            <person name="Angiuoli S.V."/>
            <person name="Creasy T."/>
            <person name="Amedeo P."/>
            <person name="Haas B."/>
            <person name="El-Sayed N.M."/>
            <person name="Wortman J.R."/>
            <person name="Feldblyum T."/>
            <person name="Tallon L."/>
            <person name="Schatz M."/>
            <person name="Shumway M."/>
            <person name="Koo H."/>
            <person name="Salzberg S.L."/>
            <person name="Schobel S."/>
            <person name="Pertea M."/>
            <person name="Pop M."/>
            <person name="White O."/>
            <person name="Barton G.J."/>
            <person name="Carlow C.K."/>
            <person name="Crawford M.J."/>
            <person name="Daub J."/>
            <person name="Dimmic M.W."/>
            <person name="Estes C.F."/>
            <person name="Foster J.M."/>
            <person name="Ganatra M."/>
            <person name="Gregory W.F."/>
            <person name="Johnson N.M."/>
            <person name="Jin J."/>
            <person name="Komuniecki R."/>
            <person name="Korf I."/>
            <person name="Kumar S."/>
            <person name="Laney S."/>
            <person name="Li B.W."/>
            <person name="Li W."/>
            <person name="Lindblom T.H."/>
            <person name="Lustigman S."/>
            <person name="Ma D."/>
            <person name="Maina C.V."/>
            <person name="Martin D.M."/>
            <person name="McCarter J.P."/>
            <person name="McReynolds L."/>
            <person name="Mitreva M."/>
            <person name="Nutman T.B."/>
            <person name="Parkinson J."/>
            <person name="Peregrin-Alvarez J.M."/>
            <person name="Poole C."/>
            <person name="Ren Q."/>
            <person name="Saunders L."/>
            <person name="Sluder A.E."/>
            <person name="Smith K."/>
            <person name="Stanke M."/>
            <person name="Unnasch T.R."/>
            <person name="Ware J."/>
            <person name="Wei A.D."/>
            <person name="Weil G."/>
            <person name="Williams D.J."/>
            <person name="Zhang Y."/>
            <person name="Williams S.A."/>
            <person name="Fraser-Liggett C."/>
            <person name="Slatko B."/>
            <person name="Blaxter M.L."/>
            <person name="Scott A.L."/>
        </authorList>
    </citation>
    <scope>NUCLEOTIDE SEQUENCE [LARGE SCALE GENOMIC DNA]</scope>
</reference>
<sequence>MKEQEQVDPDDKYLYRGPILLRDLVGVSMMKTVILADIEKAFLQIELHPEDRNCTRFHWLHNSKKGKYDHELATEIRKNIYVNNIILSAKCTEDALLKYEQTELERAAMNIGEFISNDLEFNERLPEYDKANSNKDASNKAYTAAVYVLDIKKCGKNSTFLIYAKSHIVPIKQITIPRLQLLSVLIGVRATQFALKQLELKNIPCNALKRYEGHISPFDIPQVRTIQWRLLLEEFHQVNLKTINSWWTRPQWLEKEKSKWSQWEFKYQEDDESNREL</sequence>
<accession>A8Q0M7</accession>
<dbReference type="PANTHER" id="PTHR47331">
    <property type="entry name" value="PHD-TYPE DOMAIN-CONTAINING PROTEIN"/>
    <property type="match status" value="1"/>
</dbReference>
<protein>
    <submittedName>
        <fullName evidence="1">Uncharacterized protein</fullName>
    </submittedName>
</protein>
<dbReference type="InterPro" id="IPR043502">
    <property type="entry name" value="DNA/RNA_pol_sf"/>
</dbReference>
<gene>
    <name evidence="1" type="ORF">Bm1_39455</name>
</gene>
<dbReference type="EMBL" id="DS239411">
    <property type="protein sequence ID" value="EDP32153.1"/>
    <property type="molecule type" value="Genomic_DNA"/>
</dbReference>
<dbReference type="InterPro" id="IPR008042">
    <property type="entry name" value="Retrotrans_Pao"/>
</dbReference>
<dbReference type="AlphaFoldDB" id="A8Q0M7"/>
<organism evidence="1">
    <name type="scientific">Brugia malayi</name>
    <name type="common">Filarial nematode worm</name>
    <dbReference type="NCBI Taxonomy" id="6279"/>
    <lineage>
        <taxon>Eukaryota</taxon>
        <taxon>Metazoa</taxon>
        <taxon>Ecdysozoa</taxon>
        <taxon>Nematoda</taxon>
        <taxon>Chromadorea</taxon>
        <taxon>Rhabditida</taxon>
        <taxon>Spirurina</taxon>
        <taxon>Spiruromorpha</taxon>
        <taxon>Filarioidea</taxon>
        <taxon>Onchocercidae</taxon>
        <taxon>Brugia</taxon>
    </lineage>
</organism>
<dbReference type="SUPFAM" id="SSF56672">
    <property type="entry name" value="DNA/RNA polymerases"/>
    <property type="match status" value="1"/>
</dbReference>
<name>A8Q0M7_BRUMA</name>